<dbReference type="AlphaFoldDB" id="A0A1Y6BX55"/>
<keyword evidence="1 2" id="KW-0732">Signal</keyword>
<evidence type="ECO:0000313" key="4">
    <source>
        <dbReference type="Proteomes" id="UP000192917"/>
    </source>
</evidence>
<gene>
    <name evidence="3" type="ORF">SAMN05428998_108151</name>
</gene>
<proteinExistence type="predicted"/>
<feature type="chain" id="PRO_5012057147" evidence="2">
    <location>
        <begin position="29"/>
        <end position="351"/>
    </location>
</feature>
<dbReference type="Proteomes" id="UP000192917">
    <property type="component" value="Unassembled WGS sequence"/>
</dbReference>
<protein>
    <submittedName>
        <fullName evidence="3">Putative spermidine/putrescine transport system substrate-binding protein</fullName>
    </submittedName>
</protein>
<evidence type="ECO:0000256" key="1">
    <source>
        <dbReference type="ARBA" id="ARBA00022729"/>
    </source>
</evidence>
<dbReference type="CDD" id="cd13589">
    <property type="entry name" value="PBP2_polyamine_RpCGA009"/>
    <property type="match status" value="1"/>
</dbReference>
<dbReference type="Pfam" id="PF13416">
    <property type="entry name" value="SBP_bac_8"/>
    <property type="match status" value="1"/>
</dbReference>
<name>A0A1Y6BX55_9PROT</name>
<dbReference type="PANTHER" id="PTHR30222:SF2">
    <property type="entry name" value="ABC TRANSPORTER SUBSTRATE-BINDING PROTEIN"/>
    <property type="match status" value="1"/>
</dbReference>
<dbReference type="InterPro" id="IPR006059">
    <property type="entry name" value="SBP"/>
</dbReference>
<accession>A0A1Y6BX55</accession>
<dbReference type="STRING" id="560819.SAMN05428998_108151"/>
<evidence type="ECO:0000256" key="2">
    <source>
        <dbReference type="SAM" id="SignalP"/>
    </source>
</evidence>
<reference evidence="3 4" key="1">
    <citation type="submission" date="2017-04" db="EMBL/GenBank/DDBJ databases">
        <authorList>
            <person name="Afonso C.L."/>
            <person name="Miller P.J."/>
            <person name="Scott M.A."/>
            <person name="Spackman E."/>
            <person name="Goraichik I."/>
            <person name="Dimitrov K.M."/>
            <person name="Suarez D.L."/>
            <person name="Swayne D.E."/>
        </authorList>
    </citation>
    <scope>NUCLEOTIDE SEQUENCE [LARGE SCALE GENOMIC DNA]</scope>
    <source>
        <strain evidence="3 4">USBA 355</strain>
    </source>
</reference>
<sequence>MNRRYRHFVAAAFSVAAVGALAPAAARADGQVTFVSQGGAYQEAQTKAILDPVAKQLGITVNQDSAPNAWPMIKSQGETGQAIWDVVDTPTSNCIRGGKQGLIAELDFSKLPNAAKLPKGYATAWSVPYEFYSSVLAFNRKTLGDKVPHSWADFWDVKKFPGRRALRNHPLATLEAALLADGVPRDKLYPLDVDRAFKKLEEIKPYITVWWTSGGQSAQLLHDGEVDMEMAWNGRVSALIKDGAPVGFTFNDGILQNTQLCILKHAPNMATAVRFVNAAIGPEVQAHLPLYIDYGPGNPAAFDTGIISPERAAQLPSAPDNAARQALMSYAWWQSPEGEAAEKRWLEFIQK</sequence>
<dbReference type="PANTHER" id="PTHR30222">
    <property type="entry name" value="SPERMIDINE/PUTRESCINE-BINDING PERIPLASMIC PROTEIN"/>
    <property type="match status" value="1"/>
</dbReference>
<organism evidence="3 4">
    <name type="scientific">Tistlia consotensis USBA 355</name>
    <dbReference type="NCBI Taxonomy" id="560819"/>
    <lineage>
        <taxon>Bacteria</taxon>
        <taxon>Pseudomonadati</taxon>
        <taxon>Pseudomonadota</taxon>
        <taxon>Alphaproteobacteria</taxon>
        <taxon>Rhodospirillales</taxon>
        <taxon>Rhodovibrionaceae</taxon>
        <taxon>Tistlia</taxon>
    </lineage>
</organism>
<dbReference type="SUPFAM" id="SSF53850">
    <property type="entry name" value="Periplasmic binding protein-like II"/>
    <property type="match status" value="1"/>
</dbReference>
<feature type="signal peptide" evidence="2">
    <location>
        <begin position="1"/>
        <end position="28"/>
    </location>
</feature>
<evidence type="ECO:0000313" key="3">
    <source>
        <dbReference type="EMBL" id="SMF25286.1"/>
    </source>
</evidence>
<dbReference type="Gene3D" id="3.40.190.10">
    <property type="entry name" value="Periplasmic binding protein-like II"/>
    <property type="match status" value="2"/>
</dbReference>
<keyword evidence="4" id="KW-1185">Reference proteome</keyword>
<dbReference type="EMBL" id="FWZX01000008">
    <property type="protein sequence ID" value="SMF25286.1"/>
    <property type="molecule type" value="Genomic_DNA"/>
</dbReference>